<gene>
    <name evidence="6" type="ORF">TMPK1_40780</name>
</gene>
<dbReference type="AlphaFoldDB" id="A0A8S8XIE9"/>
<keyword evidence="3" id="KW-0812">Transmembrane</keyword>
<evidence type="ECO:0000256" key="2">
    <source>
        <dbReference type="SAM" id="Coils"/>
    </source>
</evidence>
<feature type="domain" description="CusB-like beta-barrel" evidence="4">
    <location>
        <begin position="266"/>
        <end position="340"/>
    </location>
</feature>
<dbReference type="InterPro" id="IPR058647">
    <property type="entry name" value="BSH_CzcB-like"/>
</dbReference>
<dbReference type="EMBL" id="BOPV01000001">
    <property type="protein sequence ID" value="GIL41841.1"/>
    <property type="molecule type" value="Genomic_DNA"/>
</dbReference>
<evidence type="ECO:0000313" key="7">
    <source>
        <dbReference type="Proteomes" id="UP000681075"/>
    </source>
</evidence>
<dbReference type="SUPFAM" id="SSF111369">
    <property type="entry name" value="HlyD-like secretion proteins"/>
    <property type="match status" value="1"/>
</dbReference>
<dbReference type="Proteomes" id="UP000681075">
    <property type="component" value="Unassembled WGS sequence"/>
</dbReference>
<organism evidence="6 7">
    <name type="scientific">Roseiterribacter gracilis</name>
    <dbReference type="NCBI Taxonomy" id="2812848"/>
    <lineage>
        <taxon>Bacteria</taxon>
        <taxon>Pseudomonadati</taxon>
        <taxon>Pseudomonadota</taxon>
        <taxon>Alphaproteobacteria</taxon>
        <taxon>Rhodospirillales</taxon>
        <taxon>Roseiterribacteraceae</taxon>
        <taxon>Roseiterribacter</taxon>
    </lineage>
</organism>
<dbReference type="Gene3D" id="2.40.30.170">
    <property type="match status" value="1"/>
</dbReference>
<protein>
    <recommendedName>
        <fullName evidence="8">RND efflux pump membrane fusion protein barrel-sandwich domain-containing protein</fullName>
    </recommendedName>
</protein>
<dbReference type="InterPro" id="IPR006143">
    <property type="entry name" value="RND_pump_MFP"/>
</dbReference>
<dbReference type="Gene3D" id="2.40.50.100">
    <property type="match status" value="1"/>
</dbReference>
<dbReference type="GO" id="GO:0015562">
    <property type="term" value="F:efflux transmembrane transporter activity"/>
    <property type="evidence" value="ECO:0007669"/>
    <property type="project" value="TreeGrafter"/>
</dbReference>
<evidence type="ECO:0000259" key="5">
    <source>
        <dbReference type="Pfam" id="PF25973"/>
    </source>
</evidence>
<name>A0A8S8XIE9_9PROT</name>
<dbReference type="NCBIfam" id="TIGR01730">
    <property type="entry name" value="RND_mfp"/>
    <property type="match status" value="1"/>
</dbReference>
<keyword evidence="2" id="KW-0175">Coiled coil</keyword>
<feature type="transmembrane region" description="Helical" evidence="3">
    <location>
        <begin position="31"/>
        <end position="51"/>
    </location>
</feature>
<reference evidence="6" key="1">
    <citation type="submission" date="2021-02" db="EMBL/GenBank/DDBJ databases">
        <title>Genome sequence of Rhodospirillales sp. strain TMPK1 isolated from soil.</title>
        <authorList>
            <person name="Nakai R."/>
            <person name="Kusada H."/>
            <person name="Tamaki H."/>
        </authorList>
    </citation>
    <scope>NUCLEOTIDE SEQUENCE</scope>
    <source>
        <strain evidence="6">TMPK1</strain>
    </source>
</reference>
<accession>A0A8S8XIE9</accession>
<feature type="domain" description="CzcB-like barrel-sandwich hybrid" evidence="5">
    <location>
        <begin position="97"/>
        <end position="243"/>
    </location>
</feature>
<evidence type="ECO:0000313" key="6">
    <source>
        <dbReference type="EMBL" id="GIL41841.1"/>
    </source>
</evidence>
<comment type="caution">
    <text evidence="6">The sequence shown here is derived from an EMBL/GenBank/DDBJ whole genome shotgun (WGS) entry which is preliminary data.</text>
</comment>
<evidence type="ECO:0000256" key="3">
    <source>
        <dbReference type="SAM" id="Phobius"/>
    </source>
</evidence>
<dbReference type="GO" id="GO:1990281">
    <property type="term" value="C:efflux pump complex"/>
    <property type="evidence" value="ECO:0007669"/>
    <property type="project" value="TreeGrafter"/>
</dbReference>
<keyword evidence="3" id="KW-1133">Transmembrane helix</keyword>
<dbReference type="PANTHER" id="PTHR30469">
    <property type="entry name" value="MULTIDRUG RESISTANCE PROTEIN MDTA"/>
    <property type="match status" value="1"/>
</dbReference>
<keyword evidence="3" id="KW-0472">Membrane</keyword>
<keyword evidence="7" id="KW-1185">Reference proteome</keyword>
<comment type="similarity">
    <text evidence="1">Belongs to the membrane fusion protein (MFP) (TC 8.A.1) family.</text>
</comment>
<dbReference type="Gene3D" id="1.10.287.470">
    <property type="entry name" value="Helix hairpin bin"/>
    <property type="match status" value="1"/>
</dbReference>
<dbReference type="Pfam" id="PF25954">
    <property type="entry name" value="Beta-barrel_RND_2"/>
    <property type="match status" value="1"/>
</dbReference>
<proteinExistence type="inferred from homology"/>
<evidence type="ECO:0000256" key="1">
    <source>
        <dbReference type="ARBA" id="ARBA00009477"/>
    </source>
</evidence>
<dbReference type="Pfam" id="PF25973">
    <property type="entry name" value="BSH_CzcB"/>
    <property type="match status" value="1"/>
</dbReference>
<evidence type="ECO:0000259" key="4">
    <source>
        <dbReference type="Pfam" id="PF25954"/>
    </source>
</evidence>
<evidence type="ECO:0008006" key="8">
    <source>
        <dbReference type="Google" id="ProtNLM"/>
    </source>
</evidence>
<dbReference type="InterPro" id="IPR058792">
    <property type="entry name" value="Beta-barrel_RND_2"/>
</dbReference>
<sequence length="350" mass="36931">MVQDKAALLRSLRIDAPAAAPASRGPDSKRILGVGGAVLAVVALGVGIYAFTGDSKPQQAATTTTAGATTAQTPAAAPVPLESGGLVASGFVVARRKATVAAEISGKVTELSIEEGMRVEAGQILARLDSVLAEADLATTKSRARSAEAFVSSTEADLRDAEKTRDRTRTLRGQGFASEADMIRAESRADSLRGLLNRAKADLETARRSVERDTRLLDKYTIRAPYSGIVVDRQAQPGEIISPSSAGGGFTRTGICTIVDMDSIEVEVDVNESFIGRVVPNQHAEAVLDAYPSWQIPASVIAIVPTANREKATVKVRLRLEQKDPRILPDMAVKVSFRDAQKDAAKGKGG</sequence>
<dbReference type="RefSeq" id="WP_420245509.1">
    <property type="nucleotide sequence ID" value="NZ_BOPV01000001.1"/>
</dbReference>
<feature type="coiled-coil region" evidence="2">
    <location>
        <begin position="182"/>
        <end position="216"/>
    </location>
</feature>
<dbReference type="PANTHER" id="PTHR30469:SF38">
    <property type="entry name" value="HLYD FAMILY SECRETION PROTEIN"/>
    <property type="match status" value="1"/>
</dbReference>